<dbReference type="InterPro" id="IPR006439">
    <property type="entry name" value="HAD-SF_hydro_IA"/>
</dbReference>
<evidence type="ECO:0000313" key="2">
    <source>
        <dbReference type="Proteomes" id="UP000245629"/>
    </source>
</evidence>
<proteinExistence type="predicted"/>
<dbReference type="NCBIfam" id="TIGR01509">
    <property type="entry name" value="HAD-SF-IA-v3"/>
    <property type="match status" value="1"/>
</dbReference>
<geneLocation type="plasmid" evidence="1 2">
    <name>unnamed1</name>
</geneLocation>
<dbReference type="Gene3D" id="3.40.50.1000">
    <property type="entry name" value="HAD superfamily/HAD-like"/>
    <property type="match status" value="1"/>
</dbReference>
<dbReference type="EMBL" id="CP029356">
    <property type="protein sequence ID" value="AWK89065.1"/>
    <property type="molecule type" value="Genomic_DNA"/>
</dbReference>
<protein>
    <submittedName>
        <fullName evidence="1">HAD family hydrolase</fullName>
    </submittedName>
</protein>
<dbReference type="PANTHER" id="PTHR43434:SF16">
    <property type="entry name" value="BLL8046 PROTEIN"/>
    <property type="match status" value="1"/>
</dbReference>
<keyword evidence="1" id="KW-0614">Plasmid</keyword>
<dbReference type="SFLD" id="SFLDS00003">
    <property type="entry name" value="Haloacid_Dehalogenase"/>
    <property type="match status" value="1"/>
</dbReference>
<dbReference type="GO" id="GO:0005829">
    <property type="term" value="C:cytosol"/>
    <property type="evidence" value="ECO:0007669"/>
    <property type="project" value="TreeGrafter"/>
</dbReference>
<organism evidence="1 2">
    <name type="scientific">Azospirillum thermophilum</name>
    <dbReference type="NCBI Taxonomy" id="2202148"/>
    <lineage>
        <taxon>Bacteria</taxon>
        <taxon>Pseudomonadati</taxon>
        <taxon>Pseudomonadota</taxon>
        <taxon>Alphaproteobacteria</taxon>
        <taxon>Rhodospirillales</taxon>
        <taxon>Azospirillaceae</taxon>
        <taxon>Azospirillum</taxon>
    </lineage>
</organism>
<dbReference type="RefSeq" id="WP_109331959.1">
    <property type="nucleotide sequence ID" value="NZ_CP029356.1"/>
</dbReference>
<dbReference type="SFLD" id="SFLDG01129">
    <property type="entry name" value="C1.5:_HAD__Beta-PGM__Phosphata"/>
    <property type="match status" value="1"/>
</dbReference>
<gene>
    <name evidence="1" type="ORF">DEW08_23915</name>
</gene>
<dbReference type="OrthoDB" id="9797743at2"/>
<dbReference type="GO" id="GO:0006281">
    <property type="term" value="P:DNA repair"/>
    <property type="evidence" value="ECO:0007669"/>
    <property type="project" value="TreeGrafter"/>
</dbReference>
<sequence>MTATAKGTVQAVIFDVDGTLVDSVDLHTHAWVETLRHFGYAVEFAEVRSQIGKGGDQLVPVFVPEDDRERLQPEIERYRHALFLRDHIAQVKPFPAVPDLFRRLKETGRKVALASSGKPDEIKRYKAILGIEGLPDVETASSDAEQSKPHPDIFQAALDKLGVGPAEAVVVGDTPWDALAATRAGIAAIGMLCGGFPEGALRDAGCREIYRDPQDLLRRLDESVIGG</sequence>
<dbReference type="SFLD" id="SFLDG01135">
    <property type="entry name" value="C1.5.6:_HAD__Beta-PGM__Phospha"/>
    <property type="match status" value="1"/>
</dbReference>
<dbReference type="Pfam" id="PF00702">
    <property type="entry name" value="Hydrolase"/>
    <property type="match status" value="1"/>
</dbReference>
<dbReference type="Proteomes" id="UP000245629">
    <property type="component" value="Plasmid unnamed1"/>
</dbReference>
<dbReference type="NCBIfam" id="TIGR01549">
    <property type="entry name" value="HAD-SF-IA-v1"/>
    <property type="match status" value="1"/>
</dbReference>
<keyword evidence="1" id="KW-0378">Hydrolase</keyword>
<dbReference type="PANTHER" id="PTHR43434">
    <property type="entry name" value="PHOSPHOGLYCOLATE PHOSPHATASE"/>
    <property type="match status" value="1"/>
</dbReference>
<dbReference type="InterPro" id="IPR023198">
    <property type="entry name" value="PGP-like_dom2"/>
</dbReference>
<accession>A0A2S2CXC5</accession>
<dbReference type="InterPro" id="IPR036412">
    <property type="entry name" value="HAD-like_sf"/>
</dbReference>
<reference evidence="2" key="1">
    <citation type="submission" date="2018-05" db="EMBL/GenBank/DDBJ databases">
        <title>Azospirillum thermophila sp. nov., a novel isolated from hot spring.</title>
        <authorList>
            <person name="Zhao Z."/>
        </authorList>
    </citation>
    <scope>NUCLEOTIDE SEQUENCE [LARGE SCALE GENOMIC DNA]</scope>
    <source>
        <strain evidence="2">CFH 70021</strain>
        <plasmid evidence="2">unnamed1</plasmid>
    </source>
</reference>
<dbReference type="Gene3D" id="1.10.150.240">
    <property type="entry name" value="Putative phosphatase, domain 2"/>
    <property type="match status" value="1"/>
</dbReference>
<dbReference type="GO" id="GO:0008967">
    <property type="term" value="F:phosphoglycolate phosphatase activity"/>
    <property type="evidence" value="ECO:0007669"/>
    <property type="project" value="TreeGrafter"/>
</dbReference>
<dbReference type="PRINTS" id="PR00413">
    <property type="entry name" value="HADHALOGNASE"/>
</dbReference>
<dbReference type="SUPFAM" id="SSF56784">
    <property type="entry name" value="HAD-like"/>
    <property type="match status" value="1"/>
</dbReference>
<dbReference type="InterPro" id="IPR050155">
    <property type="entry name" value="HAD-like_hydrolase_sf"/>
</dbReference>
<name>A0A2S2CXC5_9PROT</name>
<dbReference type="AlphaFoldDB" id="A0A2S2CXC5"/>
<dbReference type="InterPro" id="IPR023214">
    <property type="entry name" value="HAD_sf"/>
</dbReference>
<evidence type="ECO:0000313" key="1">
    <source>
        <dbReference type="EMBL" id="AWK89065.1"/>
    </source>
</evidence>
<dbReference type="KEGG" id="azz:DEW08_23915"/>
<keyword evidence="2" id="KW-1185">Reference proteome</keyword>